<dbReference type="GO" id="GO:0004521">
    <property type="term" value="F:RNA endonuclease activity"/>
    <property type="evidence" value="ECO:0007669"/>
    <property type="project" value="UniProtKB-UniRule"/>
</dbReference>
<evidence type="ECO:0000313" key="13">
    <source>
        <dbReference type="Proteomes" id="UP001271007"/>
    </source>
</evidence>
<evidence type="ECO:0000259" key="11">
    <source>
        <dbReference type="Pfam" id="PF17146"/>
    </source>
</evidence>
<feature type="region of interest" description="Disordered" evidence="9">
    <location>
        <begin position="414"/>
        <end position="438"/>
    </location>
</feature>
<dbReference type="Proteomes" id="UP001271007">
    <property type="component" value="Unassembled WGS sequence"/>
</dbReference>
<name>A0AAJ0G7G6_9PEZI</name>
<dbReference type="GO" id="GO:0030688">
    <property type="term" value="C:preribosome, small subunit precursor"/>
    <property type="evidence" value="ECO:0007669"/>
    <property type="project" value="TreeGrafter"/>
</dbReference>
<dbReference type="CDD" id="cd09876">
    <property type="entry name" value="PIN_Nob1-like"/>
    <property type="match status" value="1"/>
</dbReference>
<dbReference type="FunFam" id="3.40.50.1010:FF:000020">
    <property type="entry name" value="20S-pre-rRNA D-site endonuclease NOB1"/>
    <property type="match status" value="1"/>
</dbReference>
<evidence type="ECO:0000256" key="6">
    <source>
        <dbReference type="ARBA" id="ARBA00023242"/>
    </source>
</evidence>
<keyword evidence="5 7" id="KW-0862">Zinc</keyword>
<feature type="binding site" evidence="8">
    <location>
        <position position="360"/>
    </location>
    <ligand>
        <name>Zn(2+)</name>
        <dbReference type="ChEBI" id="CHEBI:29105"/>
    </ligand>
</feature>
<dbReference type="GO" id="GO:0030490">
    <property type="term" value="P:maturation of SSU-rRNA"/>
    <property type="evidence" value="ECO:0007669"/>
    <property type="project" value="TreeGrafter"/>
</dbReference>
<comment type="function">
    <text evidence="7">Required for the synthesis of 40S ribosome subunits. Has a role in processing 20S pre-rRNA into the mature 18S rRNA, where it is required for cleavage at the 3' end of the mature 18S rRNA (D-site). Accompanies the 20S pre-rRNA from the nucleus to the cytoplasm.</text>
</comment>
<evidence type="ECO:0000256" key="3">
    <source>
        <dbReference type="ARBA" id="ARBA00022723"/>
    </source>
</evidence>
<feature type="compositionally biased region" description="Gly residues" evidence="9">
    <location>
        <begin position="427"/>
        <end position="437"/>
    </location>
</feature>
<evidence type="ECO:0000256" key="5">
    <source>
        <dbReference type="ARBA" id="ARBA00022833"/>
    </source>
</evidence>
<dbReference type="InterPro" id="IPR039907">
    <property type="entry name" value="NOB1"/>
</dbReference>
<proteinExistence type="inferred from homology"/>
<dbReference type="PIRSF" id="PIRSF037125">
    <property type="entry name" value="D-site_20S_pre-rRNA_nuclease"/>
    <property type="match status" value="1"/>
</dbReference>
<feature type="region of interest" description="Disordered" evidence="9">
    <location>
        <begin position="474"/>
        <end position="497"/>
    </location>
</feature>
<dbReference type="PANTHER" id="PTHR12814:SF2">
    <property type="entry name" value="RNA-BINDING PROTEIN NOB1"/>
    <property type="match status" value="1"/>
</dbReference>
<comment type="subcellular location">
    <subcellularLocation>
        <location evidence="7">Nucleus</location>
        <location evidence="7">Nucleolus</location>
    </subcellularLocation>
</comment>
<feature type="region of interest" description="Disordered" evidence="9">
    <location>
        <begin position="110"/>
        <end position="295"/>
    </location>
</feature>
<sequence length="497" mass="54061">MESEKPIHTLVLDTGSIIKNEPSVSTLLNQSEILITVPEILTEIKDAATRSRVETTLRPFLTLRSPNPNSVKFVTDFARRTGDLAVLSRPDILIIALTYELECERNGGDWRLRRAPGQKRINGSPPQKDAVEVKDVGGKTAGTDGLEKKTDDLEEPSPARESASTSIAQETPSVARETASTVPETSSDSLQATDPVQPENSSDVPTNTEQDSAPSETDARPMDDLSVALDDTTISSEQTPPQEDPTPPTDAAQDSITTTPSHPPPQDSPPSKIDSAHNSSSPQESSDSDSEGWITPSNLRKKQAEDSGASTAQTATPKTMQAAVLTTDYAMQNVLLQINLNLLSPSLTRISHLKTFILRCHSCFQTTKDMTKQFCPRCGQPTLTRVSCSTNANGEFKLHLKRNMQWNHRGDRYSIPKPVHGSSNGRVQGGGKGGWGNGLMLAEDQKEYQRATTVEKKAKARDLMDEDYLPSILTGDRRREGGRIKVGAGRGVNGKKR</sequence>
<comment type="caution">
    <text evidence="12">The sequence shown here is derived from an EMBL/GenBank/DDBJ whole genome shotgun (WGS) entry which is preliminary data.</text>
</comment>
<reference evidence="12" key="1">
    <citation type="submission" date="2023-04" db="EMBL/GenBank/DDBJ databases">
        <title>Black Yeasts Isolated from many extreme environments.</title>
        <authorList>
            <person name="Coleine C."/>
            <person name="Stajich J.E."/>
            <person name="Selbmann L."/>
        </authorList>
    </citation>
    <scope>NUCLEOTIDE SEQUENCE</scope>
    <source>
        <strain evidence="12">CCFEE 5312</strain>
    </source>
</reference>
<evidence type="ECO:0000256" key="7">
    <source>
        <dbReference type="PIRNR" id="PIRNR037125"/>
    </source>
</evidence>
<dbReference type="SUPFAM" id="SSF144206">
    <property type="entry name" value="NOB1 zinc finger-like"/>
    <property type="match status" value="1"/>
</dbReference>
<evidence type="ECO:0000256" key="1">
    <source>
        <dbReference type="ARBA" id="ARBA00005858"/>
    </source>
</evidence>
<organism evidence="12 13">
    <name type="scientific">Extremus antarcticus</name>
    <dbReference type="NCBI Taxonomy" id="702011"/>
    <lineage>
        <taxon>Eukaryota</taxon>
        <taxon>Fungi</taxon>
        <taxon>Dikarya</taxon>
        <taxon>Ascomycota</taxon>
        <taxon>Pezizomycotina</taxon>
        <taxon>Dothideomycetes</taxon>
        <taxon>Dothideomycetidae</taxon>
        <taxon>Mycosphaerellales</taxon>
        <taxon>Extremaceae</taxon>
        <taxon>Extremus</taxon>
    </lineage>
</organism>
<dbReference type="EMBL" id="JAWDJX010000028">
    <property type="protein sequence ID" value="KAK3051074.1"/>
    <property type="molecule type" value="Genomic_DNA"/>
</dbReference>
<comment type="similarity">
    <text evidence="1 7">Belongs to the NOB1 family.</text>
</comment>
<evidence type="ECO:0000256" key="4">
    <source>
        <dbReference type="ARBA" id="ARBA00022801"/>
    </source>
</evidence>
<evidence type="ECO:0000313" key="12">
    <source>
        <dbReference type="EMBL" id="KAK3051074.1"/>
    </source>
</evidence>
<keyword evidence="6 7" id="KW-0539">Nucleus</keyword>
<feature type="domain" description="Ribonuclease PIN" evidence="11">
    <location>
        <begin position="10"/>
        <end position="101"/>
    </location>
</feature>
<dbReference type="PANTHER" id="PTHR12814">
    <property type="entry name" value="RNA-BINDING PROTEIN NOB1"/>
    <property type="match status" value="1"/>
</dbReference>
<evidence type="ECO:0000259" key="10">
    <source>
        <dbReference type="Pfam" id="PF08772"/>
    </source>
</evidence>
<keyword evidence="13" id="KW-1185">Reference proteome</keyword>
<dbReference type="GO" id="GO:0046872">
    <property type="term" value="F:metal ion binding"/>
    <property type="evidence" value="ECO:0007669"/>
    <property type="project" value="UniProtKB-UniRule"/>
</dbReference>
<protein>
    <recommendedName>
        <fullName evidence="7">20S-pre-rRNA D-site endonuclease NOB1</fullName>
    </recommendedName>
</protein>
<dbReference type="GO" id="GO:0005737">
    <property type="term" value="C:cytoplasm"/>
    <property type="evidence" value="ECO:0007669"/>
    <property type="project" value="UniProtKB-ARBA"/>
</dbReference>
<feature type="domain" description="Nin one binding (NOB1) Zn-ribbon-like" evidence="10">
    <location>
        <begin position="350"/>
        <end position="421"/>
    </location>
</feature>
<dbReference type="GO" id="GO:0005730">
    <property type="term" value="C:nucleolus"/>
    <property type="evidence" value="ECO:0007669"/>
    <property type="project" value="UniProtKB-SubCell"/>
</dbReference>
<evidence type="ECO:0000256" key="8">
    <source>
        <dbReference type="PIRSR" id="PIRSR037125-1"/>
    </source>
</evidence>
<dbReference type="InterPro" id="IPR014881">
    <property type="entry name" value="NOB1_Zn-bd"/>
</dbReference>
<dbReference type="Pfam" id="PF08772">
    <property type="entry name" value="Zn_ribbon_NOB1"/>
    <property type="match status" value="1"/>
</dbReference>
<feature type="compositionally biased region" description="Gly residues" evidence="9">
    <location>
        <begin position="488"/>
        <end position="497"/>
    </location>
</feature>
<feature type="binding site" evidence="8">
    <location>
        <position position="363"/>
    </location>
    <ligand>
        <name>Zn(2+)</name>
        <dbReference type="ChEBI" id="CHEBI:29105"/>
    </ligand>
</feature>
<keyword evidence="4" id="KW-0378">Hydrolase</keyword>
<dbReference type="InterPro" id="IPR036283">
    <property type="entry name" value="NOB1_Zf-like_sf"/>
</dbReference>
<feature type="binding site" evidence="8">
    <location>
        <position position="378"/>
    </location>
    <ligand>
        <name>Zn(2+)</name>
        <dbReference type="ChEBI" id="CHEBI:29105"/>
    </ligand>
</feature>
<dbReference type="AlphaFoldDB" id="A0AAJ0G7G6"/>
<feature type="compositionally biased region" description="Polar residues" evidence="9">
    <location>
        <begin position="162"/>
        <end position="215"/>
    </location>
</feature>
<keyword evidence="3 7" id="KW-0479">Metal-binding</keyword>
<dbReference type="InterPro" id="IPR017117">
    <property type="entry name" value="Nob1_euk"/>
</dbReference>
<evidence type="ECO:0000256" key="9">
    <source>
        <dbReference type="SAM" id="MobiDB-lite"/>
    </source>
</evidence>
<evidence type="ECO:0000256" key="2">
    <source>
        <dbReference type="ARBA" id="ARBA00022722"/>
    </source>
</evidence>
<dbReference type="Pfam" id="PF17146">
    <property type="entry name" value="PIN_6"/>
    <property type="match status" value="1"/>
</dbReference>
<accession>A0AAJ0G7G6</accession>
<dbReference type="Gene3D" id="6.20.210.10">
    <property type="entry name" value="Nin one binding (NOB1), Zn-ribbon-like"/>
    <property type="match status" value="1"/>
</dbReference>
<keyword evidence="2" id="KW-0540">Nuclease</keyword>
<keyword evidence="12" id="KW-0255">Endonuclease</keyword>
<feature type="binding site" evidence="8">
    <location>
        <position position="375"/>
    </location>
    <ligand>
        <name>Zn(2+)</name>
        <dbReference type="ChEBI" id="CHEBI:29105"/>
    </ligand>
</feature>
<dbReference type="InterPro" id="IPR033411">
    <property type="entry name" value="Ribonuclease_PIN"/>
</dbReference>
<dbReference type="GO" id="GO:0016787">
    <property type="term" value="F:hydrolase activity"/>
    <property type="evidence" value="ECO:0007669"/>
    <property type="project" value="UniProtKB-KW"/>
</dbReference>
<gene>
    <name evidence="12" type="primary">nob1</name>
    <name evidence="12" type="ORF">LTR09_007824</name>
</gene>
<dbReference type="Gene3D" id="3.40.50.1010">
    <property type="entry name" value="5'-nuclease"/>
    <property type="match status" value="1"/>
</dbReference>